<evidence type="ECO:0000256" key="1">
    <source>
        <dbReference type="ARBA" id="ARBA00023015"/>
    </source>
</evidence>
<evidence type="ECO:0000313" key="6">
    <source>
        <dbReference type="Proteomes" id="UP000189777"/>
    </source>
</evidence>
<dbReference type="RefSeq" id="WP_139820816.1">
    <property type="nucleotide sequence ID" value="NZ_FUZQ01000003.1"/>
</dbReference>
<dbReference type="SUPFAM" id="SSF47413">
    <property type="entry name" value="lambda repressor-like DNA-binding domains"/>
    <property type="match status" value="1"/>
</dbReference>
<dbReference type="GO" id="GO:0000976">
    <property type="term" value="F:transcription cis-regulatory region binding"/>
    <property type="evidence" value="ECO:0007669"/>
    <property type="project" value="TreeGrafter"/>
</dbReference>
<dbReference type="PANTHER" id="PTHR30146">
    <property type="entry name" value="LACI-RELATED TRANSCRIPTIONAL REPRESSOR"/>
    <property type="match status" value="1"/>
</dbReference>
<name>A0A1T5K7B4_9MICO</name>
<dbReference type="SMART" id="SM00354">
    <property type="entry name" value="HTH_LACI"/>
    <property type="match status" value="1"/>
</dbReference>
<sequence>MRRHRARLADVAEAAGVSMSTASKAINGRGRISAATRRRILDSARELGFVASSGPGRQPVTSVGVLAADLESRFSLPVLDGLEDGLSSYSSFVHLCNARGDGLRERHQLNALLDRRVDGLIVVGGRTEEREPVGEDLAVPVVYVHSRSRNPQDTSLVVDDAQGGRLQIEHLAALGRTRVAHISGRPQYRVAADRKTGVAQGAEALGIRLVAELADGPRTALWGRSAMHRILESHDVDAVVCDSDAIALGVIDQLRRASVRVPEDVAVVGYENFGPLVWNSDPSITSVDMKLEAMGRAAARRLHDAVTGRGLEPGVVAMPCELVPRGSTTPGL</sequence>
<keyword evidence="3" id="KW-0804">Transcription</keyword>
<accession>A0A1T5K7B4</accession>
<dbReference type="GO" id="GO:0003700">
    <property type="term" value="F:DNA-binding transcription factor activity"/>
    <property type="evidence" value="ECO:0007669"/>
    <property type="project" value="TreeGrafter"/>
</dbReference>
<dbReference type="InterPro" id="IPR046335">
    <property type="entry name" value="LacI/GalR-like_sensor"/>
</dbReference>
<dbReference type="CDD" id="cd01392">
    <property type="entry name" value="HTH_LacI"/>
    <property type="match status" value="1"/>
</dbReference>
<dbReference type="Gene3D" id="3.40.50.2300">
    <property type="match status" value="2"/>
</dbReference>
<dbReference type="InterPro" id="IPR028082">
    <property type="entry name" value="Peripla_BP_I"/>
</dbReference>
<dbReference type="PROSITE" id="PS00356">
    <property type="entry name" value="HTH_LACI_1"/>
    <property type="match status" value="1"/>
</dbReference>
<dbReference type="InterPro" id="IPR000843">
    <property type="entry name" value="HTH_LacI"/>
</dbReference>
<gene>
    <name evidence="5" type="ORF">SAMN04324258_1900</name>
</gene>
<keyword evidence="1" id="KW-0805">Transcription regulation</keyword>
<dbReference type="PROSITE" id="PS50932">
    <property type="entry name" value="HTH_LACI_2"/>
    <property type="match status" value="1"/>
</dbReference>
<dbReference type="SUPFAM" id="SSF53822">
    <property type="entry name" value="Periplasmic binding protein-like I"/>
    <property type="match status" value="1"/>
</dbReference>
<dbReference type="PANTHER" id="PTHR30146:SF109">
    <property type="entry name" value="HTH-TYPE TRANSCRIPTIONAL REGULATOR GALS"/>
    <property type="match status" value="1"/>
</dbReference>
<evidence type="ECO:0000313" key="5">
    <source>
        <dbReference type="EMBL" id="SKC59510.1"/>
    </source>
</evidence>
<keyword evidence="2" id="KW-0238">DNA-binding</keyword>
<dbReference type="Proteomes" id="UP000189777">
    <property type="component" value="Unassembled WGS sequence"/>
</dbReference>
<proteinExistence type="predicted"/>
<dbReference type="AlphaFoldDB" id="A0A1T5K7B4"/>
<keyword evidence="6" id="KW-1185">Reference proteome</keyword>
<organism evidence="5 6">
    <name type="scientific">Krasilnikoviella flava</name>
    <dbReference type="NCBI Taxonomy" id="526729"/>
    <lineage>
        <taxon>Bacteria</taxon>
        <taxon>Bacillati</taxon>
        <taxon>Actinomycetota</taxon>
        <taxon>Actinomycetes</taxon>
        <taxon>Micrococcales</taxon>
        <taxon>Promicromonosporaceae</taxon>
        <taxon>Krasilnikoviella</taxon>
    </lineage>
</organism>
<evidence type="ECO:0000259" key="4">
    <source>
        <dbReference type="PROSITE" id="PS50932"/>
    </source>
</evidence>
<dbReference type="EMBL" id="FUZQ01000003">
    <property type="protein sequence ID" value="SKC59510.1"/>
    <property type="molecule type" value="Genomic_DNA"/>
</dbReference>
<protein>
    <submittedName>
        <fullName evidence="5">Transcriptional regulator, LacI family</fullName>
    </submittedName>
</protein>
<dbReference type="OrthoDB" id="3467214at2"/>
<evidence type="ECO:0000256" key="2">
    <source>
        <dbReference type="ARBA" id="ARBA00023125"/>
    </source>
</evidence>
<reference evidence="5 6" key="1">
    <citation type="submission" date="2017-02" db="EMBL/GenBank/DDBJ databases">
        <authorList>
            <person name="Peterson S.W."/>
        </authorList>
    </citation>
    <scope>NUCLEOTIDE SEQUENCE [LARGE SCALE GENOMIC DNA]</scope>
    <source>
        <strain evidence="5 6">DSM 21481</strain>
    </source>
</reference>
<dbReference type="STRING" id="526729.SAMN04324258_1900"/>
<dbReference type="Gene3D" id="1.10.260.40">
    <property type="entry name" value="lambda repressor-like DNA-binding domains"/>
    <property type="match status" value="1"/>
</dbReference>
<dbReference type="Pfam" id="PF13377">
    <property type="entry name" value="Peripla_BP_3"/>
    <property type="match status" value="1"/>
</dbReference>
<dbReference type="InterPro" id="IPR010982">
    <property type="entry name" value="Lambda_DNA-bd_dom_sf"/>
</dbReference>
<evidence type="ECO:0000256" key="3">
    <source>
        <dbReference type="ARBA" id="ARBA00023163"/>
    </source>
</evidence>
<feature type="domain" description="HTH lacI-type" evidence="4">
    <location>
        <begin position="6"/>
        <end position="52"/>
    </location>
</feature>
<dbReference type="Pfam" id="PF00356">
    <property type="entry name" value="LacI"/>
    <property type="match status" value="1"/>
</dbReference>